<dbReference type="AlphaFoldDB" id="A0A1E7Z533"/>
<dbReference type="RefSeq" id="WP_070133536.1">
    <property type="nucleotide sequence ID" value="NZ_LJAM02000137.1"/>
</dbReference>
<protein>
    <submittedName>
        <fullName evidence="1">Uncharacterized protein</fullName>
    </submittedName>
</protein>
<proteinExistence type="predicted"/>
<organism evidence="1 2">
    <name type="scientific">Candidatus Erwinia dacicola</name>
    <dbReference type="NCBI Taxonomy" id="252393"/>
    <lineage>
        <taxon>Bacteria</taxon>
        <taxon>Pseudomonadati</taxon>
        <taxon>Pseudomonadota</taxon>
        <taxon>Gammaproteobacteria</taxon>
        <taxon>Enterobacterales</taxon>
        <taxon>Erwiniaceae</taxon>
        <taxon>Erwinia</taxon>
    </lineage>
</organism>
<reference evidence="1 2" key="1">
    <citation type="submission" date="2016-07" db="EMBL/GenBank/DDBJ databases">
        <authorList>
            <person name="Yuval B."/>
        </authorList>
    </citation>
    <scope>NUCLEOTIDE SEQUENCE [LARGE SCALE GENOMIC DNA]</scope>
    <source>
        <strain evidence="1 2">IL</strain>
    </source>
</reference>
<gene>
    <name evidence="1" type="ORF">BBW68_03805</name>
</gene>
<sequence length="60" mass="6611">MPAFDVAQRALKLLLGAADAYATKWNTRQVAHRHLAFHRHQPLAVRDLSPSLLGNPLALA</sequence>
<evidence type="ECO:0000313" key="1">
    <source>
        <dbReference type="EMBL" id="OFC63821.1"/>
    </source>
</evidence>
<accession>A0A1E7Z533</accession>
<name>A0A1E7Z533_9GAMM</name>
<comment type="caution">
    <text evidence="1">The sequence shown here is derived from an EMBL/GenBank/DDBJ whole genome shotgun (WGS) entry which is preliminary data.</text>
</comment>
<dbReference type="Proteomes" id="UP000243534">
    <property type="component" value="Unassembled WGS sequence"/>
</dbReference>
<dbReference type="EMBL" id="MAYS01000017">
    <property type="protein sequence ID" value="OFC63821.1"/>
    <property type="molecule type" value="Genomic_DNA"/>
</dbReference>
<evidence type="ECO:0000313" key="2">
    <source>
        <dbReference type="Proteomes" id="UP000243534"/>
    </source>
</evidence>